<reference evidence="1 2" key="1">
    <citation type="submission" date="2014-04" db="EMBL/GenBank/DDBJ databases">
        <authorList>
            <consortium name="DOE Joint Genome Institute"/>
            <person name="Kuo A."/>
            <person name="Kohler A."/>
            <person name="Costa M.D."/>
            <person name="Nagy L.G."/>
            <person name="Floudas D."/>
            <person name="Copeland A."/>
            <person name="Barry K.W."/>
            <person name="Cichocki N."/>
            <person name="Veneault-Fourrey C."/>
            <person name="LaButti K."/>
            <person name="Lindquist E.A."/>
            <person name="Lipzen A."/>
            <person name="Lundell T."/>
            <person name="Morin E."/>
            <person name="Murat C."/>
            <person name="Sun H."/>
            <person name="Tunlid A."/>
            <person name="Henrissat B."/>
            <person name="Grigoriev I.V."/>
            <person name="Hibbett D.S."/>
            <person name="Martin F."/>
            <person name="Nordberg H.P."/>
            <person name="Cantor M.N."/>
            <person name="Hua S.X."/>
        </authorList>
    </citation>
    <scope>NUCLEOTIDE SEQUENCE [LARGE SCALE GENOMIC DNA]</scope>
    <source>
        <strain evidence="1 2">441</strain>
    </source>
</reference>
<dbReference type="EMBL" id="KN833726">
    <property type="protein sequence ID" value="KIK23377.1"/>
    <property type="molecule type" value="Genomic_DNA"/>
</dbReference>
<evidence type="ECO:0000313" key="2">
    <source>
        <dbReference type="Proteomes" id="UP000054018"/>
    </source>
</evidence>
<name>A0A0C9ZLY4_9AGAM</name>
<reference evidence="2" key="2">
    <citation type="submission" date="2015-01" db="EMBL/GenBank/DDBJ databases">
        <title>Evolutionary Origins and Diversification of the Mycorrhizal Mutualists.</title>
        <authorList>
            <consortium name="DOE Joint Genome Institute"/>
            <consortium name="Mycorrhizal Genomics Consortium"/>
            <person name="Kohler A."/>
            <person name="Kuo A."/>
            <person name="Nagy L.G."/>
            <person name="Floudas D."/>
            <person name="Copeland A."/>
            <person name="Barry K.W."/>
            <person name="Cichocki N."/>
            <person name="Veneault-Fourrey C."/>
            <person name="LaButti K."/>
            <person name="Lindquist E.A."/>
            <person name="Lipzen A."/>
            <person name="Lundell T."/>
            <person name="Morin E."/>
            <person name="Murat C."/>
            <person name="Riley R."/>
            <person name="Ohm R."/>
            <person name="Sun H."/>
            <person name="Tunlid A."/>
            <person name="Henrissat B."/>
            <person name="Grigoriev I.V."/>
            <person name="Hibbett D.S."/>
            <person name="Martin F."/>
        </authorList>
    </citation>
    <scope>NUCLEOTIDE SEQUENCE [LARGE SCALE GENOMIC DNA]</scope>
    <source>
        <strain evidence="2">441</strain>
    </source>
</reference>
<sequence length="75" mass="8846">MTRERRACYAALCGPVERKRKKERERRYGFQRIPRLSYPYLAPLTRQTKTLALIPFSNSFPFLGICLIHPHRTPA</sequence>
<keyword evidence="2" id="KW-1185">Reference proteome</keyword>
<dbReference type="Proteomes" id="UP000054018">
    <property type="component" value="Unassembled WGS sequence"/>
</dbReference>
<dbReference type="AlphaFoldDB" id="A0A0C9ZLY4"/>
<organism evidence="1 2">
    <name type="scientific">Pisolithus microcarpus 441</name>
    <dbReference type="NCBI Taxonomy" id="765257"/>
    <lineage>
        <taxon>Eukaryota</taxon>
        <taxon>Fungi</taxon>
        <taxon>Dikarya</taxon>
        <taxon>Basidiomycota</taxon>
        <taxon>Agaricomycotina</taxon>
        <taxon>Agaricomycetes</taxon>
        <taxon>Agaricomycetidae</taxon>
        <taxon>Boletales</taxon>
        <taxon>Sclerodermatineae</taxon>
        <taxon>Pisolithaceae</taxon>
        <taxon>Pisolithus</taxon>
    </lineage>
</organism>
<gene>
    <name evidence="1" type="ORF">PISMIDRAFT_679331</name>
</gene>
<protein>
    <submittedName>
        <fullName evidence="1">Uncharacterized protein</fullName>
    </submittedName>
</protein>
<dbReference type="HOGENOM" id="CLU_2672014_0_0_1"/>
<accession>A0A0C9ZLY4</accession>
<evidence type="ECO:0000313" key="1">
    <source>
        <dbReference type="EMBL" id="KIK23377.1"/>
    </source>
</evidence>
<proteinExistence type="predicted"/>